<accession>A0A3E1EUI9</accession>
<dbReference type="Proteomes" id="UP000257127">
    <property type="component" value="Unassembled WGS sequence"/>
</dbReference>
<gene>
    <name evidence="1" type="ORF">DXU93_14105</name>
</gene>
<sequence>MKNPVNRAFSNLPQKQSKSIKHINLVVYVVVKICNKFRPPDFKLKSDFLPEFKSDFLII</sequence>
<reference evidence="1 2" key="1">
    <citation type="submission" date="2018-08" db="EMBL/GenBank/DDBJ databases">
        <title>The draft genome squence of Brumimicrobium sp. N62.</title>
        <authorList>
            <person name="Du Z.-J."/>
            <person name="Luo H.-R."/>
        </authorList>
    </citation>
    <scope>NUCLEOTIDE SEQUENCE [LARGE SCALE GENOMIC DNA]</scope>
    <source>
        <strain evidence="1 2">N62</strain>
    </source>
</reference>
<proteinExistence type="predicted"/>
<comment type="caution">
    <text evidence="1">The sequence shown here is derived from an EMBL/GenBank/DDBJ whole genome shotgun (WGS) entry which is preliminary data.</text>
</comment>
<dbReference type="AlphaFoldDB" id="A0A3E1EUI9"/>
<protein>
    <submittedName>
        <fullName evidence="1">Uncharacterized protein</fullName>
    </submittedName>
</protein>
<organism evidence="1 2">
    <name type="scientific">Brumimicrobium aurantiacum</name>
    <dbReference type="NCBI Taxonomy" id="1737063"/>
    <lineage>
        <taxon>Bacteria</taxon>
        <taxon>Pseudomonadati</taxon>
        <taxon>Bacteroidota</taxon>
        <taxon>Flavobacteriia</taxon>
        <taxon>Flavobacteriales</taxon>
        <taxon>Crocinitomicaceae</taxon>
        <taxon>Brumimicrobium</taxon>
    </lineage>
</organism>
<evidence type="ECO:0000313" key="2">
    <source>
        <dbReference type="Proteomes" id="UP000257127"/>
    </source>
</evidence>
<evidence type="ECO:0000313" key="1">
    <source>
        <dbReference type="EMBL" id="RFC53198.1"/>
    </source>
</evidence>
<dbReference type="EMBL" id="QURB01000011">
    <property type="protein sequence ID" value="RFC53198.1"/>
    <property type="molecule type" value="Genomic_DNA"/>
</dbReference>
<keyword evidence="2" id="KW-1185">Reference proteome</keyword>
<name>A0A3E1EUI9_9FLAO</name>